<evidence type="ECO:0000256" key="2">
    <source>
        <dbReference type="ARBA" id="ARBA00022801"/>
    </source>
</evidence>
<name>A0A285X1Z3_9FLAO</name>
<dbReference type="InterPro" id="IPR033131">
    <property type="entry name" value="Pectinesterase_Asp_AS"/>
</dbReference>
<evidence type="ECO:0000259" key="8">
    <source>
        <dbReference type="Pfam" id="PF01095"/>
    </source>
</evidence>
<evidence type="ECO:0000256" key="6">
    <source>
        <dbReference type="SAM" id="MobiDB-lite"/>
    </source>
</evidence>
<evidence type="ECO:0000313" key="9">
    <source>
        <dbReference type="EMBL" id="SOC79332.1"/>
    </source>
</evidence>
<keyword evidence="10" id="KW-1185">Reference proteome</keyword>
<feature type="signal peptide" evidence="7">
    <location>
        <begin position="1"/>
        <end position="25"/>
    </location>
</feature>
<feature type="region of interest" description="Disordered" evidence="6">
    <location>
        <begin position="380"/>
        <end position="405"/>
    </location>
</feature>
<dbReference type="InterPro" id="IPR011050">
    <property type="entry name" value="Pectin_lyase_fold/virulence"/>
</dbReference>
<evidence type="ECO:0000256" key="3">
    <source>
        <dbReference type="ARBA" id="ARBA00023085"/>
    </source>
</evidence>
<dbReference type="FunFam" id="2.160.20.10:FF:000052">
    <property type="entry name" value="Pectinesterase"/>
    <property type="match status" value="1"/>
</dbReference>
<dbReference type="PANTHER" id="PTHR42970">
    <property type="entry name" value="PECTATE LYASE C-RELATED"/>
    <property type="match status" value="1"/>
</dbReference>
<dbReference type="GO" id="GO:0030599">
    <property type="term" value="F:pectinesterase activity"/>
    <property type="evidence" value="ECO:0007669"/>
    <property type="project" value="InterPro"/>
</dbReference>
<feature type="active site" evidence="5">
    <location>
        <position position="608"/>
    </location>
</feature>
<proteinExistence type="predicted"/>
<reference evidence="10" key="1">
    <citation type="submission" date="2017-09" db="EMBL/GenBank/DDBJ databases">
        <authorList>
            <person name="Varghese N."/>
            <person name="Submissions S."/>
        </authorList>
    </citation>
    <scope>NUCLEOTIDE SEQUENCE [LARGE SCALE GENOMIC DNA]</scope>
    <source>
        <strain evidence="10">CGMCC 1.12641</strain>
    </source>
</reference>
<organism evidence="9 10">
    <name type="scientific">Salinimicrobium sediminis</name>
    <dbReference type="NCBI Taxonomy" id="1343891"/>
    <lineage>
        <taxon>Bacteria</taxon>
        <taxon>Pseudomonadati</taxon>
        <taxon>Bacteroidota</taxon>
        <taxon>Flavobacteriia</taxon>
        <taxon>Flavobacteriales</taxon>
        <taxon>Flavobacteriaceae</taxon>
        <taxon>Salinimicrobium</taxon>
    </lineage>
</organism>
<feature type="domain" description="Pectinesterase catalytic" evidence="8">
    <location>
        <begin position="453"/>
        <end position="741"/>
    </location>
</feature>
<dbReference type="Pfam" id="PF01095">
    <property type="entry name" value="Pectinesterase"/>
    <property type="match status" value="1"/>
</dbReference>
<evidence type="ECO:0000256" key="1">
    <source>
        <dbReference type="ARBA" id="ARBA00022723"/>
    </source>
</evidence>
<evidence type="ECO:0000256" key="7">
    <source>
        <dbReference type="SAM" id="SignalP"/>
    </source>
</evidence>
<sequence>MKSIFLKKLKFLIISVVVTALPTQAQQLAFPSAEGFGRYATGGRDGIVYTVTNLNDDGEGSLRKGILKDGPRTIIFAVSGTIELERPLDINKGDLTIAGQTAPGDGITIKGYPVAVKDDNVIIRYMRFRMGDIKGTADDSFKGRGVKNVILDHCSVSWATDENASFYQNKDFTMQWCIIAEALNSSVHSKGDHGYGGIWGGENVTFHHNLIASNHSRNPRFSGSKTTENLEGEFVDFRNNVIYNWEDNSIYGGENGRYNIVKNYFKPGPATEDEERIVEPYDPYGKFYVHGNFVEGSKKVTENNWNGGVQGDDPAAARVDDPFDINNNVDTQDARTAMDLVLKKAGASLKRDAVDIRIINETRSGKATYGNGIIDSQEQVGGWPKLKSGTAPKDTDEDGMPDAWEKAKGLDPAEANANGHELDKGYTNLEVYLNELVENDSKTAAVGSSGYDYVVSADGSGDFVTVQEAINAVPDFRKKRTRIFLKSGAYKEKLVLPASKTNVTFIGEDRDSTILTYDDFAQKLNSFGEEIGTTGSTSFFVFAEGFHAKNITFENSAGPVGQAVAVRVDGDKVIFDNCRFLGFQDTLYPHGRNSRQYYRNCYIEGTTDFIFGWSTAVFENCEIYSKDGGHYITAASTEEGAKHGFVFFNCTLTGDAPKESVYLGRPWRPFAQTVFIYTKMGAHIKKEGWHNWNKPHAEGTVCYAEFENSGPGWTPEKRVDWAVILTPEAAKKYTAKDILGGTDNWNPNDIENL</sequence>
<dbReference type="SUPFAM" id="SSF51126">
    <property type="entry name" value="Pectin lyase-like"/>
    <property type="match status" value="2"/>
</dbReference>
<dbReference type="GO" id="GO:0042545">
    <property type="term" value="P:cell wall modification"/>
    <property type="evidence" value="ECO:0007669"/>
    <property type="project" value="InterPro"/>
</dbReference>
<dbReference type="GO" id="GO:0046872">
    <property type="term" value="F:metal ion binding"/>
    <property type="evidence" value="ECO:0007669"/>
    <property type="project" value="UniProtKB-KW"/>
</dbReference>
<evidence type="ECO:0000256" key="5">
    <source>
        <dbReference type="PROSITE-ProRule" id="PRU10040"/>
    </source>
</evidence>
<keyword evidence="3" id="KW-0063">Aspartyl esterase</keyword>
<dbReference type="OrthoDB" id="8737820at2"/>
<dbReference type="Proteomes" id="UP000219193">
    <property type="component" value="Unassembled WGS sequence"/>
</dbReference>
<protein>
    <submittedName>
        <fullName evidence="9">Pectin methylesterase</fullName>
    </submittedName>
</protein>
<evidence type="ECO:0000313" key="10">
    <source>
        <dbReference type="Proteomes" id="UP000219193"/>
    </source>
</evidence>
<dbReference type="InterPro" id="IPR012334">
    <property type="entry name" value="Pectin_lyas_fold"/>
</dbReference>
<dbReference type="Gene3D" id="2.160.20.10">
    <property type="entry name" value="Single-stranded right-handed beta-helix, Pectin lyase-like"/>
    <property type="match status" value="2"/>
</dbReference>
<keyword evidence="1" id="KW-0479">Metal-binding</keyword>
<dbReference type="PANTHER" id="PTHR42970:SF1">
    <property type="entry name" value="PECTATE LYASE C-RELATED"/>
    <property type="match status" value="1"/>
</dbReference>
<dbReference type="AlphaFoldDB" id="A0A285X1Z3"/>
<dbReference type="RefSeq" id="WP_097055070.1">
    <property type="nucleotide sequence ID" value="NZ_OCMF01000001.1"/>
</dbReference>
<dbReference type="InterPro" id="IPR000070">
    <property type="entry name" value="Pectinesterase_cat"/>
</dbReference>
<dbReference type="PROSITE" id="PS00503">
    <property type="entry name" value="PECTINESTERASE_2"/>
    <property type="match status" value="1"/>
</dbReference>
<evidence type="ECO:0000256" key="4">
    <source>
        <dbReference type="ARBA" id="ARBA00023180"/>
    </source>
</evidence>
<gene>
    <name evidence="9" type="ORF">SAMN06296241_0853</name>
</gene>
<dbReference type="EMBL" id="OCMF01000001">
    <property type="protein sequence ID" value="SOC79332.1"/>
    <property type="molecule type" value="Genomic_DNA"/>
</dbReference>
<keyword evidence="4" id="KW-0325">Glycoprotein</keyword>
<accession>A0A285X1Z3</accession>
<keyword evidence="2" id="KW-0378">Hydrolase</keyword>
<feature type="chain" id="PRO_5013329824" evidence="7">
    <location>
        <begin position="26"/>
        <end position="753"/>
    </location>
</feature>
<dbReference type="InterPro" id="IPR052063">
    <property type="entry name" value="Polysaccharide_Lyase_1"/>
</dbReference>
<keyword evidence="7" id="KW-0732">Signal</keyword>